<feature type="transmembrane region" description="Helical" evidence="6">
    <location>
        <begin position="172"/>
        <end position="190"/>
    </location>
</feature>
<evidence type="ECO:0000256" key="2">
    <source>
        <dbReference type="ARBA" id="ARBA00022475"/>
    </source>
</evidence>
<comment type="subcellular location">
    <subcellularLocation>
        <location evidence="1">Cell membrane</location>
        <topology evidence="1">Multi-pass membrane protein</topology>
    </subcellularLocation>
</comment>
<gene>
    <name evidence="7" type="ORF">FM101_00235</name>
</gene>
<organism evidence="7 8">
    <name type="scientific">Arthrobacter rhombi</name>
    <dbReference type="NCBI Taxonomy" id="71253"/>
    <lineage>
        <taxon>Bacteria</taxon>
        <taxon>Bacillati</taxon>
        <taxon>Actinomycetota</taxon>
        <taxon>Actinomycetes</taxon>
        <taxon>Micrococcales</taxon>
        <taxon>Micrococcaceae</taxon>
        <taxon>Arthrobacter</taxon>
    </lineage>
</organism>
<feature type="transmembrane region" description="Helical" evidence="6">
    <location>
        <begin position="75"/>
        <end position="97"/>
    </location>
</feature>
<feature type="transmembrane region" description="Helical" evidence="6">
    <location>
        <begin position="369"/>
        <end position="391"/>
    </location>
</feature>
<evidence type="ECO:0000313" key="7">
    <source>
        <dbReference type="EMBL" id="SJM45850.1"/>
    </source>
</evidence>
<feature type="transmembrane region" description="Helical" evidence="6">
    <location>
        <begin position="265"/>
        <end position="287"/>
    </location>
</feature>
<dbReference type="AlphaFoldDB" id="A0A1R4EQG9"/>
<dbReference type="Gene3D" id="1.20.1250.20">
    <property type="entry name" value="MFS general substrate transporter like domains"/>
    <property type="match status" value="1"/>
</dbReference>
<accession>A0A1R4EQG9</accession>
<feature type="transmembrane region" description="Helical" evidence="6">
    <location>
        <begin position="299"/>
        <end position="321"/>
    </location>
</feature>
<dbReference type="RefSeq" id="WP_179204186.1">
    <property type="nucleotide sequence ID" value="NZ_FUHW01000001.1"/>
</dbReference>
<dbReference type="InterPro" id="IPR036259">
    <property type="entry name" value="MFS_trans_sf"/>
</dbReference>
<dbReference type="SUPFAM" id="SSF103473">
    <property type="entry name" value="MFS general substrate transporter"/>
    <property type="match status" value="1"/>
</dbReference>
<evidence type="ECO:0000256" key="6">
    <source>
        <dbReference type="SAM" id="Phobius"/>
    </source>
</evidence>
<evidence type="ECO:0000256" key="5">
    <source>
        <dbReference type="ARBA" id="ARBA00023136"/>
    </source>
</evidence>
<evidence type="ECO:0000256" key="1">
    <source>
        <dbReference type="ARBA" id="ARBA00004651"/>
    </source>
</evidence>
<feature type="transmembrane region" description="Helical" evidence="6">
    <location>
        <begin position="140"/>
        <end position="166"/>
    </location>
</feature>
<dbReference type="Proteomes" id="UP000195913">
    <property type="component" value="Unassembled WGS sequence"/>
</dbReference>
<feature type="transmembrane region" description="Helical" evidence="6">
    <location>
        <begin position="47"/>
        <end position="68"/>
    </location>
</feature>
<feature type="transmembrane region" description="Helical" evidence="6">
    <location>
        <begin position="327"/>
        <end position="349"/>
    </location>
</feature>
<dbReference type="Pfam" id="PF07690">
    <property type="entry name" value="MFS_1"/>
    <property type="match status" value="1"/>
</dbReference>
<keyword evidence="4 6" id="KW-1133">Transmembrane helix</keyword>
<reference evidence="7 8" key="1">
    <citation type="submission" date="2017-02" db="EMBL/GenBank/DDBJ databases">
        <authorList>
            <person name="Peterson S.W."/>
        </authorList>
    </citation>
    <scope>NUCLEOTIDE SEQUENCE [LARGE SCALE GENOMIC DNA]</scope>
    <source>
        <strain evidence="7 8">B Ar 00.02</strain>
    </source>
</reference>
<evidence type="ECO:0000313" key="8">
    <source>
        <dbReference type="Proteomes" id="UP000195913"/>
    </source>
</evidence>
<dbReference type="InterPro" id="IPR011701">
    <property type="entry name" value="MFS"/>
</dbReference>
<feature type="transmembrane region" description="Helical" evidence="6">
    <location>
        <begin position="232"/>
        <end position="253"/>
    </location>
</feature>
<dbReference type="PANTHER" id="PTHR23513:SF6">
    <property type="entry name" value="MAJOR FACILITATOR SUPERFAMILY ASSOCIATED DOMAIN-CONTAINING PROTEIN"/>
    <property type="match status" value="1"/>
</dbReference>
<sequence length="422" mass="42969">MNTSSPQRKIRPLLLSNAADAGGNQTFGVTLNIVTVTILGFSATQVGLLNALGSLSFLLLSVPLGMLVDRVGAARVLAISLSIKLLGATSVLTLFLSGNLNDFAAMFAVTVAGILTVASENAQTTIVPQLTEDQGKIANVIAKMASVDMAAGIIFPGLTGLIIATWGGGPALALSTAMFTLAAVAFVPPLRRALLGPTRDRHPEKSQKITTSAKAFIASATHGFSTLIGNRVLLGITLLTAAGNIGLAIGSSIEPILILRSLNLGVQFFGILGTVAAASGLAATFVAPKVAKMLPLRQLFGWGAVAQAVVATLPLAAYVWPPAAIPFLIGFHVLWAVTLTVTNIAGAAYTASAVSSTSLGRTSAAQRTITMGSIPLAALGGGLLADVFGVIAPLTVWPAVTIGAAGLFFLVTTHSAKSEILS</sequence>
<dbReference type="GO" id="GO:0022857">
    <property type="term" value="F:transmembrane transporter activity"/>
    <property type="evidence" value="ECO:0007669"/>
    <property type="project" value="InterPro"/>
</dbReference>
<dbReference type="PANTHER" id="PTHR23513">
    <property type="entry name" value="INTEGRAL MEMBRANE EFFLUX PROTEIN-RELATED"/>
    <property type="match status" value="1"/>
</dbReference>
<proteinExistence type="predicted"/>
<protein>
    <submittedName>
        <fullName evidence="7">MFS permease</fullName>
    </submittedName>
</protein>
<feature type="transmembrane region" description="Helical" evidence="6">
    <location>
        <begin position="397"/>
        <end position="416"/>
    </location>
</feature>
<name>A0A1R4EQG9_9MICC</name>
<keyword evidence="5 6" id="KW-0472">Membrane</keyword>
<evidence type="ECO:0000256" key="4">
    <source>
        <dbReference type="ARBA" id="ARBA00022989"/>
    </source>
</evidence>
<keyword evidence="8" id="KW-1185">Reference proteome</keyword>
<keyword evidence="2" id="KW-1003">Cell membrane</keyword>
<dbReference type="EMBL" id="FUHW01000001">
    <property type="protein sequence ID" value="SJM45850.1"/>
    <property type="molecule type" value="Genomic_DNA"/>
</dbReference>
<dbReference type="GO" id="GO:0005886">
    <property type="term" value="C:plasma membrane"/>
    <property type="evidence" value="ECO:0007669"/>
    <property type="project" value="UniProtKB-SubCell"/>
</dbReference>
<keyword evidence="3 6" id="KW-0812">Transmembrane</keyword>
<evidence type="ECO:0000256" key="3">
    <source>
        <dbReference type="ARBA" id="ARBA00022692"/>
    </source>
</evidence>